<keyword evidence="3" id="KW-0808">Transferase</keyword>
<dbReference type="InterPro" id="IPR013083">
    <property type="entry name" value="Znf_RING/FYVE/PHD"/>
</dbReference>
<dbReference type="GO" id="GO:0000209">
    <property type="term" value="P:protein polyubiquitination"/>
    <property type="evidence" value="ECO:0007669"/>
    <property type="project" value="TreeGrafter"/>
</dbReference>
<evidence type="ECO:0000256" key="5">
    <source>
        <dbReference type="ARBA" id="ARBA00022771"/>
    </source>
</evidence>
<evidence type="ECO:0000256" key="9">
    <source>
        <dbReference type="PROSITE-ProRule" id="PRU00175"/>
    </source>
</evidence>
<dbReference type="SMART" id="SM00184">
    <property type="entry name" value="RING"/>
    <property type="match status" value="1"/>
</dbReference>
<dbReference type="GO" id="GO:0006513">
    <property type="term" value="P:protein monoubiquitination"/>
    <property type="evidence" value="ECO:0007669"/>
    <property type="project" value="TreeGrafter"/>
</dbReference>
<feature type="compositionally biased region" description="Basic and acidic residues" evidence="10">
    <location>
        <begin position="145"/>
        <end position="164"/>
    </location>
</feature>
<dbReference type="EC" id="2.3.2.27" evidence="2"/>
<evidence type="ECO:0000313" key="12">
    <source>
        <dbReference type="EMBL" id="POM59823.1"/>
    </source>
</evidence>
<evidence type="ECO:0000256" key="7">
    <source>
        <dbReference type="ARBA" id="ARBA00023015"/>
    </source>
</evidence>
<proteinExistence type="predicted"/>
<evidence type="ECO:0000256" key="8">
    <source>
        <dbReference type="ARBA" id="ARBA00023163"/>
    </source>
</evidence>
<evidence type="ECO:0000256" key="10">
    <source>
        <dbReference type="SAM" id="MobiDB-lite"/>
    </source>
</evidence>
<comment type="catalytic activity">
    <reaction evidence="1">
        <text>S-ubiquitinyl-[E2 ubiquitin-conjugating enzyme]-L-cysteine + [acceptor protein]-L-lysine = [E2 ubiquitin-conjugating enzyme]-L-cysteine + N(6)-ubiquitinyl-[acceptor protein]-L-lysine.</text>
        <dbReference type="EC" id="2.3.2.27"/>
    </reaction>
</comment>
<dbReference type="GO" id="GO:0008270">
    <property type="term" value="F:zinc ion binding"/>
    <property type="evidence" value="ECO:0007669"/>
    <property type="project" value="UniProtKB-KW"/>
</dbReference>
<evidence type="ECO:0000313" key="13">
    <source>
        <dbReference type="Proteomes" id="UP000237271"/>
    </source>
</evidence>
<protein>
    <recommendedName>
        <fullName evidence="2">RING-type E3 ubiquitin transferase</fullName>
        <ecNumber evidence="2">2.3.2.27</ecNumber>
    </recommendedName>
</protein>
<dbReference type="PROSITE" id="PS50089">
    <property type="entry name" value="ZF_RING_2"/>
    <property type="match status" value="1"/>
</dbReference>
<sequence>MSLGDRTDQEAAQDESDWAARGDDAVLTSSDAQDTVAPPASSSGQVDASTDEQDEDTRAADLAVLGDACPICLQTLEDPVMLTACYHVYCFECLSTWVHSLALHGVEPPTCPLCKAPFQDVYANVRSETDFEVFSFQGRQIQGPERQRVSNDSNRQRDSSDSNRQRLRRRSLVYRRHMRLVRVAGKKVEDAHVFPKMHKVKGEYEAWIERELRACIGRDIDLTVLLVIIQCCLNKITQCGVKKCYDELQQALTPFLYEDAKHFVRELAYFLGSRLNVEAYDAAVEYRCENAAECTNALCCGG</sequence>
<feature type="region of interest" description="Disordered" evidence="10">
    <location>
        <begin position="1"/>
        <end position="56"/>
    </location>
</feature>
<accession>A0A2P4X2Q7</accession>
<dbReference type="PROSITE" id="PS00518">
    <property type="entry name" value="ZF_RING_1"/>
    <property type="match status" value="1"/>
</dbReference>
<evidence type="ECO:0000259" key="11">
    <source>
        <dbReference type="PROSITE" id="PS50089"/>
    </source>
</evidence>
<evidence type="ECO:0000256" key="2">
    <source>
        <dbReference type="ARBA" id="ARBA00012483"/>
    </source>
</evidence>
<keyword evidence="4" id="KW-0479">Metal-binding</keyword>
<dbReference type="InterPro" id="IPR018957">
    <property type="entry name" value="Znf_C3HC4_RING-type"/>
</dbReference>
<dbReference type="AlphaFoldDB" id="A0A2P4X2Q7"/>
<keyword evidence="13" id="KW-1185">Reference proteome</keyword>
<reference evidence="12 13" key="1">
    <citation type="journal article" date="2017" name="Genome Biol. Evol.">
        <title>Phytophthora megakarya and P. palmivora, closely related causal agents of cacao black pod rot, underwent increases in genome sizes and gene numbers by different mechanisms.</title>
        <authorList>
            <person name="Ali S.S."/>
            <person name="Shao J."/>
            <person name="Lary D.J."/>
            <person name="Kronmiller B."/>
            <person name="Shen D."/>
            <person name="Strem M.D."/>
            <person name="Amoako-Attah I."/>
            <person name="Akrofi A.Y."/>
            <person name="Begoude B.A."/>
            <person name="Ten Hoopen G.M."/>
            <person name="Coulibaly K."/>
            <person name="Kebe B.I."/>
            <person name="Melnick R.L."/>
            <person name="Guiltinan M.J."/>
            <person name="Tyler B.M."/>
            <person name="Meinhardt L.W."/>
            <person name="Bailey B.A."/>
        </authorList>
    </citation>
    <scope>NUCLEOTIDE SEQUENCE [LARGE SCALE GENOMIC DNA]</scope>
    <source>
        <strain evidence="13">sbr112.9</strain>
    </source>
</reference>
<dbReference type="Proteomes" id="UP000237271">
    <property type="component" value="Unassembled WGS sequence"/>
</dbReference>
<evidence type="ECO:0000256" key="3">
    <source>
        <dbReference type="ARBA" id="ARBA00022679"/>
    </source>
</evidence>
<evidence type="ECO:0000256" key="6">
    <source>
        <dbReference type="ARBA" id="ARBA00022833"/>
    </source>
</evidence>
<dbReference type="EMBL" id="NCKW01017012">
    <property type="protein sequence ID" value="POM59823.1"/>
    <property type="molecule type" value="Genomic_DNA"/>
</dbReference>
<dbReference type="Pfam" id="PF00097">
    <property type="entry name" value="zf-C3HC4"/>
    <property type="match status" value="1"/>
</dbReference>
<dbReference type="InterPro" id="IPR017907">
    <property type="entry name" value="Znf_RING_CS"/>
</dbReference>
<name>A0A2P4X2Q7_9STRA</name>
<keyword evidence="6" id="KW-0862">Zinc</keyword>
<evidence type="ECO:0000256" key="1">
    <source>
        <dbReference type="ARBA" id="ARBA00000900"/>
    </source>
</evidence>
<organism evidence="12 13">
    <name type="scientific">Phytophthora palmivora</name>
    <dbReference type="NCBI Taxonomy" id="4796"/>
    <lineage>
        <taxon>Eukaryota</taxon>
        <taxon>Sar</taxon>
        <taxon>Stramenopiles</taxon>
        <taxon>Oomycota</taxon>
        <taxon>Peronosporomycetes</taxon>
        <taxon>Peronosporales</taxon>
        <taxon>Peronosporaceae</taxon>
        <taxon>Phytophthora</taxon>
    </lineage>
</organism>
<dbReference type="PANTHER" id="PTHR46077:SF1">
    <property type="entry name" value="TOP1 BINDING ARGININE_SERINE RICH PROTEIN, E3 UBIQUITIN LIGASE"/>
    <property type="match status" value="1"/>
</dbReference>
<keyword evidence="8" id="KW-0804">Transcription</keyword>
<dbReference type="Gene3D" id="3.30.40.10">
    <property type="entry name" value="Zinc/RING finger domain, C3HC4 (zinc finger)"/>
    <property type="match status" value="1"/>
</dbReference>
<dbReference type="PANTHER" id="PTHR46077">
    <property type="entry name" value="E3 UBIQUITIN-PROTEIN LIGASE TOPORS"/>
    <property type="match status" value="1"/>
</dbReference>
<dbReference type="OrthoDB" id="21204at2759"/>
<dbReference type="InterPro" id="IPR001841">
    <property type="entry name" value="Znf_RING"/>
</dbReference>
<comment type="caution">
    <text evidence="12">The sequence shown here is derived from an EMBL/GenBank/DDBJ whole genome shotgun (WGS) entry which is preliminary data.</text>
</comment>
<keyword evidence="5 9" id="KW-0863">Zinc-finger</keyword>
<keyword evidence="7" id="KW-0805">Transcription regulation</keyword>
<dbReference type="SUPFAM" id="SSF57850">
    <property type="entry name" value="RING/U-box"/>
    <property type="match status" value="1"/>
</dbReference>
<gene>
    <name evidence="12" type="ORF">PHPALM_31391</name>
</gene>
<evidence type="ECO:0000256" key="4">
    <source>
        <dbReference type="ARBA" id="ARBA00022723"/>
    </source>
</evidence>
<feature type="domain" description="RING-type" evidence="11">
    <location>
        <begin position="69"/>
        <end position="115"/>
    </location>
</feature>
<feature type="region of interest" description="Disordered" evidence="10">
    <location>
        <begin position="142"/>
        <end position="165"/>
    </location>
</feature>
<dbReference type="GO" id="GO:0061630">
    <property type="term" value="F:ubiquitin protein ligase activity"/>
    <property type="evidence" value="ECO:0007669"/>
    <property type="project" value="UniProtKB-EC"/>
</dbReference>